<evidence type="ECO:0000256" key="4">
    <source>
        <dbReference type="ARBA" id="ARBA00022448"/>
    </source>
</evidence>
<keyword evidence="8" id="KW-0333">Golgi apparatus</keyword>
<dbReference type="EMBL" id="JAACJJ010000056">
    <property type="protein sequence ID" value="KAF5312658.1"/>
    <property type="molecule type" value="Genomic_DNA"/>
</dbReference>
<evidence type="ECO:0000256" key="8">
    <source>
        <dbReference type="ARBA" id="ARBA00023034"/>
    </source>
</evidence>
<dbReference type="PANTHER" id="PTHR20902:SF0">
    <property type="entry name" value="TRAFFICKING PROTEIN PARTICLE COMPLEX SUBUNIT 5"/>
    <property type="match status" value="1"/>
</dbReference>
<keyword evidence="7" id="KW-0560">Oxidoreductase</keyword>
<accession>A0A8H5EUM7</accession>
<dbReference type="GO" id="GO:1990070">
    <property type="term" value="C:TRAPPI protein complex"/>
    <property type="evidence" value="ECO:0007669"/>
    <property type="project" value="TreeGrafter"/>
</dbReference>
<feature type="domain" description="Dihydroorotate dehydrogenase catalytic" evidence="9">
    <location>
        <begin position="209"/>
        <end position="539"/>
    </location>
</feature>
<dbReference type="CDD" id="cd14943">
    <property type="entry name" value="TRAPPC5_Trs31"/>
    <property type="match status" value="1"/>
</dbReference>
<evidence type="ECO:0000313" key="10">
    <source>
        <dbReference type="EMBL" id="KAF5312658.1"/>
    </source>
</evidence>
<sequence>MAFSLPAVPSITAGAKAAANRPNIYDRNLNKTRGAEVSGAAFAFLFAEVVQYTQKRVSGINELERQLNTLGYRVGLRVLELMIWRAEGSSKTPKRELKLLNVLMLVHTQVWKAVYGKAADAIERSVENPDEYMIIDNDPPIERHISVPKDMSQLSCSSFTAGIVEAVLDGLSFPGRVTAHNTPNPQFPNRTTILIKLEPAVLEREELLNIDINPPLLNSSCAWSSDLGQLTDLYESLYTGAITTRTATSRGYNEDPSMHTVIFAEVTTSTLNSYGYSPHPLAKYLGWVEEILTAHPTSTKPVIISITSSDPATLAEMVASIQALRAKLADTKSPLSRIAIELNTSCPNIPNSPPSGYTFLSLQPLLKVLADAHNVDKTLTIGLKLPPYTYMGQFTDVISGLKSFATDISGAVLTPTTDAYKSPFAFLTCTNTLGNSLLFAEQTAAAAHGAASESSLFALPTPLGGLAGDALHALALGNVYTFKQLLLTKDAQASGLGEVKVIGVGGVTSTGAAARMRRAGADAIGSATLFGKEGVRAFEILSK</sequence>
<gene>
    <name evidence="10" type="ORF">D9619_003092</name>
</gene>
<dbReference type="GO" id="GO:1990072">
    <property type="term" value="C:TRAPPIII protein complex"/>
    <property type="evidence" value="ECO:0007669"/>
    <property type="project" value="TreeGrafter"/>
</dbReference>
<dbReference type="FunFam" id="3.30.1380.20:FF:000002">
    <property type="entry name" value="Trafficking protein particle complex subunit"/>
    <property type="match status" value="1"/>
</dbReference>
<organism evidence="10 11">
    <name type="scientific">Psilocybe cf. subviscida</name>
    <dbReference type="NCBI Taxonomy" id="2480587"/>
    <lineage>
        <taxon>Eukaryota</taxon>
        <taxon>Fungi</taxon>
        <taxon>Dikarya</taxon>
        <taxon>Basidiomycota</taxon>
        <taxon>Agaricomycotina</taxon>
        <taxon>Agaricomycetes</taxon>
        <taxon>Agaricomycetidae</taxon>
        <taxon>Agaricales</taxon>
        <taxon>Agaricineae</taxon>
        <taxon>Strophariaceae</taxon>
        <taxon>Psilocybe</taxon>
    </lineage>
</organism>
<keyword evidence="4" id="KW-0813">Transport</keyword>
<keyword evidence="6" id="KW-0931">ER-Golgi transport</keyword>
<evidence type="ECO:0000256" key="1">
    <source>
        <dbReference type="ARBA" id="ARBA00004240"/>
    </source>
</evidence>
<evidence type="ECO:0000256" key="3">
    <source>
        <dbReference type="ARBA" id="ARBA00006218"/>
    </source>
</evidence>
<dbReference type="Gene3D" id="3.20.20.70">
    <property type="entry name" value="Aldolase class I"/>
    <property type="match status" value="1"/>
</dbReference>
<dbReference type="PANTHER" id="PTHR20902">
    <property type="entry name" value="41-2 PROTEIN ANTIGEN-RELATED"/>
    <property type="match status" value="1"/>
</dbReference>
<dbReference type="Proteomes" id="UP000567179">
    <property type="component" value="Unassembled WGS sequence"/>
</dbReference>
<comment type="similarity">
    <text evidence="3">Belongs to the TRAPP small subunits family. BET3 subfamily.</text>
</comment>
<proteinExistence type="inferred from homology"/>
<dbReference type="GO" id="GO:0006888">
    <property type="term" value="P:endoplasmic reticulum to Golgi vesicle-mediated transport"/>
    <property type="evidence" value="ECO:0007669"/>
    <property type="project" value="TreeGrafter"/>
</dbReference>
<name>A0A8H5EUM7_9AGAR</name>
<dbReference type="AlphaFoldDB" id="A0A8H5EUM7"/>
<comment type="subcellular location">
    <subcellularLocation>
        <location evidence="1">Endoplasmic reticulum</location>
    </subcellularLocation>
    <subcellularLocation>
        <location evidence="2">Golgi apparatus</location>
    </subcellularLocation>
</comment>
<evidence type="ECO:0000256" key="2">
    <source>
        <dbReference type="ARBA" id="ARBA00004555"/>
    </source>
</evidence>
<comment type="caution">
    <text evidence="10">The sequence shown here is derived from an EMBL/GenBank/DDBJ whole genome shotgun (WGS) entry which is preliminary data.</text>
</comment>
<dbReference type="Gene3D" id="3.30.1380.20">
    <property type="entry name" value="Trafficking protein particle complex subunit 3"/>
    <property type="match status" value="1"/>
</dbReference>
<dbReference type="InterPro" id="IPR024096">
    <property type="entry name" value="NO_sig/Golgi_transp_ligand-bd"/>
</dbReference>
<evidence type="ECO:0000256" key="6">
    <source>
        <dbReference type="ARBA" id="ARBA00022892"/>
    </source>
</evidence>
<keyword evidence="5" id="KW-0256">Endoplasmic reticulum</keyword>
<evidence type="ECO:0000259" key="9">
    <source>
        <dbReference type="Pfam" id="PF01180"/>
    </source>
</evidence>
<dbReference type="InterPro" id="IPR007194">
    <property type="entry name" value="TRAPP_component"/>
</dbReference>
<protein>
    <recommendedName>
        <fullName evidence="9">Dihydroorotate dehydrogenase catalytic domain-containing protein</fullName>
    </recommendedName>
</protein>
<dbReference type="GO" id="GO:1990071">
    <property type="term" value="C:TRAPPII protein complex"/>
    <property type="evidence" value="ECO:0007669"/>
    <property type="project" value="TreeGrafter"/>
</dbReference>
<reference evidence="10 11" key="1">
    <citation type="journal article" date="2020" name="ISME J.">
        <title>Uncovering the hidden diversity of litter-decomposition mechanisms in mushroom-forming fungi.</title>
        <authorList>
            <person name="Floudas D."/>
            <person name="Bentzer J."/>
            <person name="Ahren D."/>
            <person name="Johansson T."/>
            <person name="Persson P."/>
            <person name="Tunlid A."/>
        </authorList>
    </citation>
    <scope>NUCLEOTIDE SEQUENCE [LARGE SCALE GENOMIC DNA]</scope>
    <source>
        <strain evidence="10 11">CBS 101986</strain>
    </source>
</reference>
<dbReference type="Gene3D" id="2.30.26.10">
    <property type="entry name" value="Dihydroorotate Dehydrogenase A, chain A, domain 2"/>
    <property type="match status" value="1"/>
</dbReference>
<evidence type="ECO:0000256" key="5">
    <source>
        <dbReference type="ARBA" id="ARBA00022824"/>
    </source>
</evidence>
<dbReference type="InterPro" id="IPR013785">
    <property type="entry name" value="Aldolase_TIM"/>
</dbReference>
<evidence type="ECO:0000256" key="7">
    <source>
        <dbReference type="ARBA" id="ARBA00023002"/>
    </source>
</evidence>
<dbReference type="OrthoDB" id="14784at2759"/>
<dbReference type="InterPro" id="IPR005720">
    <property type="entry name" value="Dihydroorotate_DH_cat"/>
</dbReference>
<dbReference type="InterPro" id="IPR016696">
    <property type="entry name" value="TRAPP-I_su5"/>
</dbReference>
<evidence type="ECO:0000313" key="11">
    <source>
        <dbReference type="Proteomes" id="UP000567179"/>
    </source>
</evidence>
<dbReference type="GO" id="GO:0016627">
    <property type="term" value="F:oxidoreductase activity, acting on the CH-CH group of donors"/>
    <property type="evidence" value="ECO:0007669"/>
    <property type="project" value="InterPro"/>
</dbReference>
<dbReference type="GO" id="GO:0005783">
    <property type="term" value="C:endoplasmic reticulum"/>
    <property type="evidence" value="ECO:0007669"/>
    <property type="project" value="UniProtKB-SubCell"/>
</dbReference>
<dbReference type="InterPro" id="IPR023359">
    <property type="entry name" value="Dihydro_DH_chainA_dom2"/>
</dbReference>
<dbReference type="SUPFAM" id="SSF111126">
    <property type="entry name" value="Ligand-binding domain in the NO signalling and Golgi transport"/>
    <property type="match status" value="1"/>
</dbReference>
<keyword evidence="11" id="KW-1185">Reference proteome</keyword>
<dbReference type="Pfam" id="PF01180">
    <property type="entry name" value="DHO_dh"/>
    <property type="match status" value="1"/>
</dbReference>
<dbReference type="SUPFAM" id="SSF51395">
    <property type="entry name" value="FMN-linked oxidoreductases"/>
    <property type="match status" value="1"/>
</dbReference>
<dbReference type="Pfam" id="PF04051">
    <property type="entry name" value="TRAPP"/>
    <property type="match status" value="1"/>
</dbReference>